<dbReference type="EMBL" id="CAUYUJ010014943">
    <property type="protein sequence ID" value="CAK0847931.1"/>
    <property type="molecule type" value="Genomic_DNA"/>
</dbReference>
<feature type="transmembrane region" description="Helical" evidence="7">
    <location>
        <begin position="312"/>
        <end position="332"/>
    </location>
</feature>
<evidence type="ECO:0000313" key="9">
    <source>
        <dbReference type="Proteomes" id="UP001189429"/>
    </source>
</evidence>
<evidence type="ECO:0000256" key="1">
    <source>
        <dbReference type="ARBA" id="ARBA00004141"/>
    </source>
</evidence>
<evidence type="ECO:0000256" key="5">
    <source>
        <dbReference type="ARBA" id="ARBA00023136"/>
    </source>
</evidence>
<sequence>MPCAGEVAGEPEWWWVALQELGTASAMVLLGCFGRGAKPSCCAAGRSHGTVLAVRLRLEGVVVILAVRKRRREAGRFPPLCGFLPGFHHRFGSMAVDISACIAEFVAMALFVFVGCGTACAVGCADVAGKLETALAFGLGITVLAYTVGAHSGGQINCAVTFGLLIASLFGVGDIISAPQAVANFVAQTVGAILGGELVAAVFVGKNDQTGGLGSNALGDGVTGISALVGEVLGTFLLVYVVLETAVNTKSEANRTLAPLAIGFAVFLAHCVLIAVDGCSINPTRTLGAAVAATLRHSDDGALMDKIWSPMWIFWVGPLVGAFLAVGCYKLVNIDAAPVASKGDATDRDQLIC</sequence>
<dbReference type="SUPFAM" id="SSF81338">
    <property type="entry name" value="Aquaporin-like"/>
    <property type="match status" value="1"/>
</dbReference>
<evidence type="ECO:0008006" key="10">
    <source>
        <dbReference type="Google" id="ProtNLM"/>
    </source>
</evidence>
<dbReference type="PANTHER" id="PTHR19139:SF199">
    <property type="entry name" value="MIP17260P"/>
    <property type="match status" value="1"/>
</dbReference>
<reference evidence="8" key="1">
    <citation type="submission" date="2023-10" db="EMBL/GenBank/DDBJ databases">
        <authorList>
            <person name="Chen Y."/>
            <person name="Shah S."/>
            <person name="Dougan E. K."/>
            <person name="Thang M."/>
            <person name="Chan C."/>
        </authorList>
    </citation>
    <scope>NUCLEOTIDE SEQUENCE [LARGE SCALE GENOMIC DNA]</scope>
</reference>
<dbReference type="Pfam" id="PF00230">
    <property type="entry name" value="MIP"/>
    <property type="match status" value="1"/>
</dbReference>
<feature type="transmembrane region" description="Helical" evidence="7">
    <location>
        <begin position="154"/>
        <end position="173"/>
    </location>
</feature>
<comment type="subcellular location">
    <subcellularLocation>
        <location evidence="1">Membrane</location>
        <topology evidence="1">Multi-pass membrane protein</topology>
    </subcellularLocation>
</comment>
<dbReference type="InterPro" id="IPR023271">
    <property type="entry name" value="Aquaporin-like"/>
</dbReference>
<gene>
    <name evidence="8" type="ORF">PCOR1329_LOCUS41007</name>
</gene>
<keyword evidence="4 7" id="KW-1133">Transmembrane helix</keyword>
<evidence type="ECO:0000256" key="4">
    <source>
        <dbReference type="ARBA" id="ARBA00022989"/>
    </source>
</evidence>
<evidence type="ECO:0000256" key="2">
    <source>
        <dbReference type="ARBA" id="ARBA00006175"/>
    </source>
</evidence>
<accession>A0ABN9TQ64</accession>
<protein>
    <recommendedName>
        <fullName evidence="10">Aquaporin</fullName>
    </recommendedName>
</protein>
<name>A0ABN9TQ64_9DINO</name>
<feature type="transmembrane region" description="Helical" evidence="7">
    <location>
        <begin position="131"/>
        <end position="148"/>
    </location>
</feature>
<evidence type="ECO:0000313" key="8">
    <source>
        <dbReference type="EMBL" id="CAK0847931.1"/>
    </source>
</evidence>
<feature type="transmembrane region" description="Helical" evidence="7">
    <location>
        <begin position="255"/>
        <end position="276"/>
    </location>
</feature>
<keyword evidence="9" id="KW-1185">Reference proteome</keyword>
<dbReference type="Gene3D" id="1.20.1080.10">
    <property type="entry name" value="Glycerol uptake facilitator protein"/>
    <property type="match status" value="1"/>
</dbReference>
<feature type="transmembrane region" description="Helical" evidence="7">
    <location>
        <begin position="224"/>
        <end position="243"/>
    </location>
</feature>
<keyword evidence="3 6" id="KW-0812">Transmembrane</keyword>
<proteinExistence type="inferred from homology"/>
<comment type="caution">
    <text evidence="8">The sequence shown here is derived from an EMBL/GenBank/DDBJ whole genome shotgun (WGS) entry which is preliminary data.</text>
</comment>
<dbReference type="Proteomes" id="UP001189429">
    <property type="component" value="Unassembled WGS sequence"/>
</dbReference>
<dbReference type="PANTHER" id="PTHR19139">
    <property type="entry name" value="AQUAPORIN TRANSPORTER"/>
    <property type="match status" value="1"/>
</dbReference>
<comment type="similarity">
    <text evidence="2 6">Belongs to the MIP/aquaporin (TC 1.A.8) family.</text>
</comment>
<evidence type="ECO:0000256" key="3">
    <source>
        <dbReference type="ARBA" id="ARBA00022692"/>
    </source>
</evidence>
<organism evidence="8 9">
    <name type="scientific">Prorocentrum cordatum</name>
    <dbReference type="NCBI Taxonomy" id="2364126"/>
    <lineage>
        <taxon>Eukaryota</taxon>
        <taxon>Sar</taxon>
        <taxon>Alveolata</taxon>
        <taxon>Dinophyceae</taxon>
        <taxon>Prorocentrales</taxon>
        <taxon>Prorocentraceae</taxon>
        <taxon>Prorocentrum</taxon>
    </lineage>
</organism>
<keyword evidence="5 7" id="KW-0472">Membrane</keyword>
<dbReference type="InterPro" id="IPR034294">
    <property type="entry name" value="Aquaporin_transptr"/>
</dbReference>
<dbReference type="InterPro" id="IPR000425">
    <property type="entry name" value="MIP"/>
</dbReference>
<dbReference type="PRINTS" id="PR00783">
    <property type="entry name" value="MINTRINSICP"/>
</dbReference>
<keyword evidence="6" id="KW-0813">Transport</keyword>
<evidence type="ECO:0000256" key="7">
    <source>
        <dbReference type="SAM" id="Phobius"/>
    </source>
</evidence>
<feature type="transmembrane region" description="Helical" evidence="7">
    <location>
        <begin position="105"/>
        <end position="124"/>
    </location>
</feature>
<evidence type="ECO:0000256" key="6">
    <source>
        <dbReference type="RuleBase" id="RU000477"/>
    </source>
</evidence>